<proteinExistence type="predicted"/>
<dbReference type="EMBL" id="CP003273">
    <property type="protein sequence ID" value="AGL02498.1"/>
    <property type="molecule type" value="Genomic_DNA"/>
</dbReference>
<evidence type="ECO:0000313" key="1">
    <source>
        <dbReference type="EMBL" id="AGL02498.1"/>
    </source>
</evidence>
<name>R4KH49_9FIRM</name>
<gene>
    <name evidence="1" type="ORF">Desgi_3140</name>
</gene>
<accession>R4KH49</accession>
<dbReference type="OrthoDB" id="9853516at2"/>
<sequence>MAQYSYPFDAYPNYTVPHDGSTFYVAGNVSVAISNARSDVSDWALGLILHNPNTGNNTPIHTVTSSNRSTVFTNMIAGNYQLILRSASDWVIGTVTISN</sequence>
<keyword evidence="2" id="KW-1185">Reference proteome</keyword>
<dbReference type="Proteomes" id="UP000013520">
    <property type="component" value="Chromosome"/>
</dbReference>
<dbReference type="AlphaFoldDB" id="R4KH49"/>
<organism evidence="1 2">
    <name type="scientific">Desulfoscipio gibsoniae DSM 7213</name>
    <dbReference type="NCBI Taxonomy" id="767817"/>
    <lineage>
        <taxon>Bacteria</taxon>
        <taxon>Bacillati</taxon>
        <taxon>Bacillota</taxon>
        <taxon>Clostridia</taxon>
        <taxon>Eubacteriales</taxon>
        <taxon>Desulfallaceae</taxon>
        <taxon>Desulfoscipio</taxon>
    </lineage>
</organism>
<evidence type="ECO:0000313" key="2">
    <source>
        <dbReference type="Proteomes" id="UP000013520"/>
    </source>
</evidence>
<dbReference type="HOGENOM" id="CLU_2315700_0_0_9"/>
<reference evidence="1 2" key="1">
    <citation type="submission" date="2012-01" db="EMBL/GenBank/DDBJ databases">
        <title>Complete sequence of Desulfotomaculum gibsoniae DSM 7213.</title>
        <authorList>
            <consortium name="US DOE Joint Genome Institute"/>
            <person name="Lucas S."/>
            <person name="Han J."/>
            <person name="Lapidus A."/>
            <person name="Cheng J.-F."/>
            <person name="Goodwin L."/>
            <person name="Pitluck S."/>
            <person name="Peters L."/>
            <person name="Ovchinnikova G."/>
            <person name="Teshima H."/>
            <person name="Detter J.C."/>
            <person name="Han C."/>
            <person name="Tapia R."/>
            <person name="Land M."/>
            <person name="Hauser L."/>
            <person name="Kyrpides N."/>
            <person name="Ivanova N."/>
            <person name="Pagani I."/>
            <person name="Parshina S."/>
            <person name="Plugge C."/>
            <person name="Muyzer G."/>
            <person name="Kuever J."/>
            <person name="Ivanova A."/>
            <person name="Nazina T."/>
            <person name="Klenk H.-P."/>
            <person name="Brambilla E."/>
            <person name="Spring S."/>
            <person name="Stams A.F."/>
            <person name="Woyke T."/>
        </authorList>
    </citation>
    <scope>NUCLEOTIDE SEQUENCE [LARGE SCALE GENOMIC DNA]</scope>
    <source>
        <strain evidence="1 2">DSM 7213</strain>
    </source>
</reference>
<dbReference type="RefSeq" id="WP_006524781.1">
    <property type="nucleotide sequence ID" value="NC_021184.1"/>
</dbReference>
<protein>
    <submittedName>
        <fullName evidence="1">Uncharacterized protein</fullName>
    </submittedName>
</protein>
<dbReference type="KEGG" id="dgi:Desgi_3140"/>